<evidence type="ECO:0000313" key="3">
    <source>
        <dbReference type="Proteomes" id="UP001151760"/>
    </source>
</evidence>
<sequence length="144" mass="16914">MDVHSTDSGSKIQTNTLRIFYNVWIHLTSMVNIEKGHDYEDLTTHFLAQFFPSGRATKLRNDILMFQQHHGESLSEAWTHFKDLLQKVSHHGIDPWLQVEIFYDHVNQTTRRAINHSASGKLRDKSVEEYWEIIEDLALYDNES</sequence>
<dbReference type="EMBL" id="BQNB010020274">
    <property type="protein sequence ID" value="GJT94209.1"/>
    <property type="molecule type" value="Genomic_DNA"/>
</dbReference>
<evidence type="ECO:0000313" key="2">
    <source>
        <dbReference type="EMBL" id="GJT94209.1"/>
    </source>
</evidence>
<proteinExistence type="predicted"/>
<dbReference type="Proteomes" id="UP001151760">
    <property type="component" value="Unassembled WGS sequence"/>
</dbReference>
<reference evidence="2" key="2">
    <citation type="submission" date="2022-01" db="EMBL/GenBank/DDBJ databases">
        <authorList>
            <person name="Yamashiro T."/>
            <person name="Shiraishi A."/>
            <person name="Satake H."/>
            <person name="Nakayama K."/>
        </authorList>
    </citation>
    <scope>NUCLEOTIDE SEQUENCE</scope>
</reference>
<dbReference type="PANTHER" id="PTHR33223:SF11">
    <property type="entry name" value="ELEMENT PROTEIN, PUTATIVE-RELATED"/>
    <property type="match status" value="1"/>
</dbReference>
<comment type="caution">
    <text evidence="2">The sequence shown here is derived from an EMBL/GenBank/DDBJ whole genome shotgun (WGS) entry which is preliminary data.</text>
</comment>
<dbReference type="PANTHER" id="PTHR33223">
    <property type="entry name" value="CCHC-TYPE DOMAIN-CONTAINING PROTEIN"/>
    <property type="match status" value="1"/>
</dbReference>
<dbReference type="InterPro" id="IPR005162">
    <property type="entry name" value="Retrotrans_gag_dom"/>
</dbReference>
<organism evidence="2 3">
    <name type="scientific">Tanacetum coccineum</name>
    <dbReference type="NCBI Taxonomy" id="301880"/>
    <lineage>
        <taxon>Eukaryota</taxon>
        <taxon>Viridiplantae</taxon>
        <taxon>Streptophyta</taxon>
        <taxon>Embryophyta</taxon>
        <taxon>Tracheophyta</taxon>
        <taxon>Spermatophyta</taxon>
        <taxon>Magnoliopsida</taxon>
        <taxon>eudicotyledons</taxon>
        <taxon>Gunneridae</taxon>
        <taxon>Pentapetalae</taxon>
        <taxon>asterids</taxon>
        <taxon>campanulids</taxon>
        <taxon>Asterales</taxon>
        <taxon>Asteraceae</taxon>
        <taxon>Asteroideae</taxon>
        <taxon>Anthemideae</taxon>
        <taxon>Anthemidinae</taxon>
        <taxon>Tanacetum</taxon>
    </lineage>
</organism>
<keyword evidence="3" id="KW-1185">Reference proteome</keyword>
<reference evidence="2" key="1">
    <citation type="journal article" date="2022" name="Int. J. Mol. Sci.">
        <title>Draft Genome of Tanacetum Coccineum: Genomic Comparison of Closely Related Tanacetum-Family Plants.</title>
        <authorList>
            <person name="Yamashiro T."/>
            <person name="Shiraishi A."/>
            <person name="Nakayama K."/>
            <person name="Satake H."/>
        </authorList>
    </citation>
    <scope>NUCLEOTIDE SEQUENCE</scope>
</reference>
<name>A0ABQ5I282_9ASTR</name>
<evidence type="ECO:0000259" key="1">
    <source>
        <dbReference type="Pfam" id="PF03732"/>
    </source>
</evidence>
<feature type="domain" description="Retrotransposon gag" evidence="1">
    <location>
        <begin position="31"/>
        <end position="104"/>
    </location>
</feature>
<accession>A0ABQ5I282</accession>
<protein>
    <submittedName>
        <fullName evidence="2">Zinc finger, CCHC-type containing protein</fullName>
    </submittedName>
</protein>
<dbReference type="Pfam" id="PF03732">
    <property type="entry name" value="Retrotrans_gag"/>
    <property type="match status" value="1"/>
</dbReference>
<gene>
    <name evidence="2" type="ORF">Tco_1083054</name>
</gene>